<dbReference type="SUPFAM" id="SSF50978">
    <property type="entry name" value="WD40 repeat-like"/>
    <property type="match status" value="1"/>
</dbReference>
<reference evidence="7 8" key="1">
    <citation type="submission" date="2018-04" db="EMBL/GenBank/DDBJ databases">
        <title>The genome of golden apple snail Pomacea canaliculata provides insight into stress tolerance and invasive adaptation.</title>
        <authorList>
            <person name="Liu C."/>
            <person name="Liu B."/>
            <person name="Ren Y."/>
            <person name="Zhang Y."/>
            <person name="Wang H."/>
            <person name="Li S."/>
            <person name="Jiang F."/>
            <person name="Yin L."/>
            <person name="Zhang G."/>
            <person name="Qian W."/>
            <person name="Fan W."/>
        </authorList>
    </citation>
    <scope>NUCLEOTIDE SEQUENCE [LARGE SCALE GENOMIC DNA]</scope>
    <source>
        <strain evidence="7">SZHN2017</strain>
        <tissue evidence="7">Muscle</tissue>
    </source>
</reference>
<dbReference type="CDD" id="cd00200">
    <property type="entry name" value="WD40"/>
    <property type="match status" value="1"/>
</dbReference>
<organism evidence="7 8">
    <name type="scientific">Pomacea canaliculata</name>
    <name type="common">Golden apple snail</name>
    <dbReference type="NCBI Taxonomy" id="400727"/>
    <lineage>
        <taxon>Eukaryota</taxon>
        <taxon>Metazoa</taxon>
        <taxon>Spiralia</taxon>
        <taxon>Lophotrochozoa</taxon>
        <taxon>Mollusca</taxon>
        <taxon>Gastropoda</taxon>
        <taxon>Caenogastropoda</taxon>
        <taxon>Architaenioglossa</taxon>
        <taxon>Ampullarioidea</taxon>
        <taxon>Ampullariidae</taxon>
        <taxon>Pomacea</taxon>
    </lineage>
</organism>
<dbReference type="CDD" id="cd22133">
    <property type="entry name" value="F-box_FBXW7"/>
    <property type="match status" value="1"/>
</dbReference>
<keyword evidence="8" id="KW-1185">Reference proteome</keyword>
<dbReference type="PANTHER" id="PTHR19849:SF1">
    <property type="entry name" value="F-BOX_WD REPEAT-CONTAINING PROTEIN 7"/>
    <property type="match status" value="1"/>
</dbReference>
<dbReference type="PROSITE" id="PS50082">
    <property type="entry name" value="WD_REPEATS_2"/>
    <property type="match status" value="7"/>
</dbReference>
<evidence type="ECO:0000259" key="6">
    <source>
        <dbReference type="PROSITE" id="PS50181"/>
    </source>
</evidence>
<feature type="repeat" description="WD" evidence="4">
    <location>
        <begin position="512"/>
        <end position="551"/>
    </location>
</feature>
<dbReference type="PRINTS" id="PR00320">
    <property type="entry name" value="GPROTEINBRPT"/>
</dbReference>
<evidence type="ECO:0000256" key="2">
    <source>
        <dbReference type="ARBA" id="ARBA00022737"/>
    </source>
</evidence>
<dbReference type="InterPro" id="IPR020472">
    <property type="entry name" value="WD40_PAC1"/>
</dbReference>
<dbReference type="PROSITE" id="PS50181">
    <property type="entry name" value="FBOX"/>
    <property type="match status" value="1"/>
</dbReference>
<feature type="repeat" description="WD" evidence="4">
    <location>
        <begin position="715"/>
        <end position="754"/>
    </location>
</feature>
<feature type="compositionally biased region" description="Acidic residues" evidence="5">
    <location>
        <begin position="213"/>
        <end position="230"/>
    </location>
</feature>
<dbReference type="GO" id="GO:0050793">
    <property type="term" value="P:regulation of developmental process"/>
    <property type="evidence" value="ECO:0007669"/>
    <property type="project" value="UniProtKB-ARBA"/>
</dbReference>
<feature type="compositionally biased region" description="Low complexity" evidence="5">
    <location>
        <begin position="200"/>
        <end position="209"/>
    </location>
</feature>
<dbReference type="FunFam" id="2.130.10.10:FF:000032">
    <property type="entry name" value="F-box/WD repeat-containing protein 7 isoform X1"/>
    <property type="match status" value="1"/>
</dbReference>
<feature type="repeat" description="WD" evidence="4">
    <location>
        <begin position="632"/>
        <end position="671"/>
    </location>
</feature>
<evidence type="ECO:0000256" key="4">
    <source>
        <dbReference type="PROSITE-ProRule" id="PRU00221"/>
    </source>
</evidence>
<feature type="region of interest" description="Disordered" evidence="5">
    <location>
        <begin position="1"/>
        <end position="64"/>
    </location>
</feature>
<comment type="caution">
    <text evidence="7">The sequence shown here is derived from an EMBL/GenBank/DDBJ whole genome shotgun (WGS) entry which is preliminary data.</text>
</comment>
<dbReference type="GO" id="GO:0043130">
    <property type="term" value="F:ubiquitin binding"/>
    <property type="evidence" value="ECO:0007669"/>
    <property type="project" value="TreeGrafter"/>
</dbReference>
<keyword evidence="2" id="KW-0677">Repeat</keyword>
<dbReference type="PROSITE" id="PS00678">
    <property type="entry name" value="WD_REPEATS_1"/>
    <property type="match status" value="5"/>
</dbReference>
<dbReference type="Proteomes" id="UP000245119">
    <property type="component" value="Linkage Group LG3"/>
</dbReference>
<dbReference type="InterPro" id="IPR036047">
    <property type="entry name" value="F-box-like_dom_sf"/>
</dbReference>
<dbReference type="InterPro" id="IPR019775">
    <property type="entry name" value="WD40_repeat_CS"/>
</dbReference>
<dbReference type="GO" id="GO:0043161">
    <property type="term" value="P:proteasome-mediated ubiquitin-dependent protein catabolic process"/>
    <property type="evidence" value="ECO:0007669"/>
    <property type="project" value="TreeGrafter"/>
</dbReference>
<keyword evidence="3" id="KW-0833">Ubl conjugation pathway</keyword>
<dbReference type="OrthoDB" id="190105at2759"/>
<dbReference type="Gene3D" id="1.20.1280.50">
    <property type="match status" value="1"/>
</dbReference>
<dbReference type="GO" id="GO:0010992">
    <property type="term" value="P:ubiquitin recycling"/>
    <property type="evidence" value="ECO:0007669"/>
    <property type="project" value="TreeGrafter"/>
</dbReference>
<evidence type="ECO:0000256" key="5">
    <source>
        <dbReference type="SAM" id="MobiDB-lite"/>
    </source>
</evidence>
<dbReference type="Gene3D" id="2.130.10.10">
    <property type="entry name" value="YVTN repeat-like/Quinoprotein amine dehydrogenase"/>
    <property type="match status" value="1"/>
</dbReference>
<accession>A0A2T7PME7</accession>
<dbReference type="AlphaFoldDB" id="A0A2T7PME7"/>
<dbReference type="PROSITE" id="PS50294">
    <property type="entry name" value="WD_REPEATS_REGION"/>
    <property type="match status" value="6"/>
</dbReference>
<dbReference type="PANTHER" id="PTHR19849">
    <property type="entry name" value="PHOSPHOLIPASE A-2-ACTIVATING PROTEIN"/>
    <property type="match status" value="1"/>
</dbReference>
<dbReference type="FunFam" id="1.20.1280.50:FF:000133">
    <property type="entry name" value="F-box and WD repeat domain-containing 7"/>
    <property type="match status" value="1"/>
</dbReference>
<keyword evidence="1 4" id="KW-0853">WD repeat</keyword>
<dbReference type="GO" id="GO:0005634">
    <property type="term" value="C:nucleus"/>
    <property type="evidence" value="ECO:0007669"/>
    <property type="project" value="TreeGrafter"/>
</dbReference>
<dbReference type="SMART" id="SM00320">
    <property type="entry name" value="WD40"/>
    <property type="match status" value="8"/>
</dbReference>
<dbReference type="SMART" id="SM00256">
    <property type="entry name" value="FBOX"/>
    <property type="match status" value="1"/>
</dbReference>
<dbReference type="GO" id="GO:0005737">
    <property type="term" value="C:cytoplasm"/>
    <property type="evidence" value="ECO:0007669"/>
    <property type="project" value="TreeGrafter"/>
</dbReference>
<dbReference type="InterPro" id="IPR015943">
    <property type="entry name" value="WD40/YVTN_repeat-like_dom_sf"/>
</dbReference>
<feature type="region of interest" description="Disordered" evidence="5">
    <location>
        <begin position="151"/>
        <end position="282"/>
    </location>
</feature>
<evidence type="ECO:0000256" key="3">
    <source>
        <dbReference type="ARBA" id="ARBA00022786"/>
    </source>
</evidence>
<proteinExistence type="predicted"/>
<feature type="compositionally biased region" description="Basic and acidic residues" evidence="5">
    <location>
        <begin position="151"/>
        <end position="177"/>
    </location>
</feature>
<feature type="compositionally biased region" description="Polar residues" evidence="5">
    <location>
        <begin position="20"/>
        <end position="29"/>
    </location>
</feature>
<dbReference type="EMBL" id="PZQS01000003">
    <property type="protein sequence ID" value="PVD34584.1"/>
    <property type="molecule type" value="Genomic_DNA"/>
</dbReference>
<dbReference type="STRING" id="400727.A0A2T7PME7"/>
<dbReference type="InterPro" id="IPR001810">
    <property type="entry name" value="F-box_dom"/>
</dbReference>
<dbReference type="InterPro" id="IPR001680">
    <property type="entry name" value="WD40_rpt"/>
</dbReference>
<dbReference type="Pfam" id="PF00400">
    <property type="entry name" value="WD40"/>
    <property type="match status" value="7"/>
</dbReference>
<protein>
    <recommendedName>
        <fullName evidence="6">F-box domain-containing protein</fullName>
    </recommendedName>
</protein>
<feature type="repeat" description="WD" evidence="4">
    <location>
        <begin position="486"/>
        <end position="511"/>
    </location>
</feature>
<feature type="repeat" description="WD" evidence="4">
    <location>
        <begin position="552"/>
        <end position="591"/>
    </location>
</feature>
<evidence type="ECO:0000313" key="8">
    <source>
        <dbReference type="Proteomes" id="UP000245119"/>
    </source>
</evidence>
<sequence length="805" mass="88758">MAKRRSEPINAIPAQKLDQAGSSVNQNHLTLAIRSRQKKYSGSYTNNTSKHPRSSSATKANTTVCTRAQTRQLLQRAVRETRQKGYHLPSTSTPSTSTRAATVASHAKVLTWSGRGARRSRRDLKIQDRVGGETPDTSSCVEDVGHMEEEAAVQDRAKDEDVLNRNENCDQSINHEEVADEDIDNAENVVDNSRDEDQAADVNEVSDVSSSHEDEDSESSEEDNAAEDSLDSSSCRCTSTWSCGGHSCQRPGGACSSSTSKLQGKRNLSGEDETGVGDVSPCKKSCKPLGKTKCDSCGQRLPAAAGLKLGAAPKPPRQRIPSREHPPPRLQQWLDMFKSWSNAERMMALDDLISLCEASQVRHMMHIIEPQFQRDFISLLPKELALYVLSFLDARDLLRAAQTCQYWHVLCEDNLLWREKCREEGISESLVYGSRLRRRPGNPSPCKALYMRQSQIEQNWRTGTSKPTKILKGHDDHVITCLEFCGHRIVSGSDDNTLKVWSVLTGKCLRTLVGHTGGVWSSQMSGSIIISGSTDRTLKVWNAETGACRHTLYGHTSTVRCMALCGIVVVSGSRDATLRVWDVETGQCLHVLMGHVAAVRCVQFDGRRVVSGAYDYTVRVWDPETETCLHALQGHSNRVYSLQFDGIHVVSGSLDTSIRVWDVETGACLHTLIGHQSLTSGLELKDNILVSGNADSTVKVWDITTGQCLQTLQGPHKHQSAVTCLQFSKKFVITSSDDGTVKIWDLRSGEFLRNLVSLDSGGSGGVVWRLRCSNTKLVCAVGSRNGTEETKLMVLDFDVDDKRQV</sequence>
<feature type="compositionally biased region" description="Polar residues" evidence="5">
    <location>
        <begin position="40"/>
        <end position="64"/>
    </location>
</feature>
<feature type="compositionally biased region" description="Low complexity" evidence="5">
    <location>
        <begin position="231"/>
        <end position="243"/>
    </location>
</feature>
<feature type="repeat" description="WD" evidence="4">
    <location>
        <begin position="672"/>
        <end position="711"/>
    </location>
</feature>
<feature type="domain" description="F-box" evidence="6">
    <location>
        <begin position="374"/>
        <end position="420"/>
    </location>
</feature>
<evidence type="ECO:0000256" key="1">
    <source>
        <dbReference type="ARBA" id="ARBA00022574"/>
    </source>
</evidence>
<dbReference type="Pfam" id="PF12937">
    <property type="entry name" value="F-box-like"/>
    <property type="match status" value="1"/>
</dbReference>
<dbReference type="SUPFAM" id="SSF81383">
    <property type="entry name" value="F-box domain"/>
    <property type="match status" value="1"/>
</dbReference>
<evidence type="ECO:0000313" key="7">
    <source>
        <dbReference type="EMBL" id="PVD34584.1"/>
    </source>
</evidence>
<feature type="repeat" description="WD" evidence="4">
    <location>
        <begin position="592"/>
        <end position="631"/>
    </location>
</feature>
<name>A0A2T7PME7_POMCA</name>
<gene>
    <name evidence="7" type="ORF">C0Q70_05860</name>
</gene>
<feature type="region of interest" description="Disordered" evidence="5">
    <location>
        <begin position="307"/>
        <end position="328"/>
    </location>
</feature>
<dbReference type="InterPro" id="IPR036322">
    <property type="entry name" value="WD40_repeat_dom_sf"/>
</dbReference>